<reference evidence="25" key="1">
    <citation type="journal article" date="2017" name="Nat. Microbiol.">
        <title>Global analysis of biosynthetic gene clusters reveals vast potential of secondary metabolite production in Penicillium species.</title>
        <authorList>
            <person name="Nielsen J.C."/>
            <person name="Grijseels S."/>
            <person name="Prigent S."/>
            <person name="Ji B."/>
            <person name="Dainat J."/>
            <person name="Nielsen K.F."/>
            <person name="Frisvad J.C."/>
            <person name="Workman M."/>
            <person name="Nielsen J."/>
        </authorList>
    </citation>
    <scope>NUCLEOTIDE SEQUENCE [LARGE SCALE GENOMIC DNA]</scope>
    <source>
        <strain evidence="25">IBT 13039</strain>
    </source>
</reference>
<evidence type="ECO:0000313" key="25">
    <source>
        <dbReference type="Proteomes" id="UP000191691"/>
    </source>
</evidence>
<protein>
    <recommendedName>
        <fullName evidence="4">chitinase</fullName>
        <ecNumber evidence="4">3.2.1.14</ecNumber>
    </recommendedName>
</protein>
<gene>
    <name evidence="24" type="ORF">PENNAL_c0019G10199</name>
</gene>
<evidence type="ECO:0000256" key="8">
    <source>
        <dbReference type="ARBA" id="ARBA00022669"/>
    </source>
</evidence>
<dbReference type="EC" id="3.2.1.14" evidence="4"/>
<evidence type="ECO:0000256" key="19">
    <source>
        <dbReference type="ARBA" id="ARBA00025727"/>
    </source>
</evidence>
<evidence type="ECO:0000256" key="2">
    <source>
        <dbReference type="ARBA" id="ARBA00004191"/>
    </source>
</evidence>
<feature type="compositionally biased region" description="Gly residues" evidence="21">
    <location>
        <begin position="708"/>
        <end position="735"/>
    </location>
</feature>
<evidence type="ECO:0000256" key="20">
    <source>
        <dbReference type="RuleBase" id="RU000489"/>
    </source>
</evidence>
<dbReference type="PROSITE" id="PS01095">
    <property type="entry name" value="GH18_1"/>
    <property type="match status" value="1"/>
</dbReference>
<feature type="region of interest" description="Disordered" evidence="21">
    <location>
        <begin position="397"/>
        <end position="567"/>
    </location>
</feature>
<dbReference type="GO" id="GO:0005886">
    <property type="term" value="C:plasma membrane"/>
    <property type="evidence" value="ECO:0007669"/>
    <property type="project" value="UniProtKB-SubCell"/>
</dbReference>
<evidence type="ECO:0000313" key="24">
    <source>
        <dbReference type="EMBL" id="OQE87646.1"/>
    </source>
</evidence>
<evidence type="ECO:0000256" key="14">
    <source>
        <dbReference type="ARBA" id="ARBA00023277"/>
    </source>
</evidence>
<evidence type="ECO:0000256" key="3">
    <source>
        <dbReference type="ARBA" id="ARBA00004609"/>
    </source>
</evidence>
<dbReference type="SUPFAM" id="SSF51445">
    <property type="entry name" value="(Trans)glycosidases"/>
    <property type="match status" value="1"/>
</dbReference>
<name>A0A1V6YJK7_PENNA</name>
<evidence type="ECO:0000256" key="21">
    <source>
        <dbReference type="SAM" id="MobiDB-lite"/>
    </source>
</evidence>
<keyword evidence="7" id="KW-0336">GPI-anchor</keyword>
<accession>A0A1V6YJK7</accession>
<dbReference type="GO" id="GO:0000272">
    <property type="term" value="P:polysaccharide catabolic process"/>
    <property type="evidence" value="ECO:0007669"/>
    <property type="project" value="UniProtKB-KW"/>
</dbReference>
<dbReference type="InterPro" id="IPR001223">
    <property type="entry name" value="Glyco_hydro18_cat"/>
</dbReference>
<comment type="similarity">
    <text evidence="19">Belongs to the glycosyl hydrolase 18 family. Chitinase class III subfamily.</text>
</comment>
<evidence type="ECO:0000256" key="18">
    <source>
        <dbReference type="ARBA" id="ARBA00024658"/>
    </source>
</evidence>
<feature type="signal peptide" evidence="22">
    <location>
        <begin position="1"/>
        <end position="21"/>
    </location>
</feature>
<dbReference type="Pfam" id="PF00704">
    <property type="entry name" value="Glyco_hydro_18"/>
    <property type="match status" value="1"/>
</dbReference>
<dbReference type="OMA" id="NGPYIAM"/>
<keyword evidence="8" id="KW-0147">Chitin-binding</keyword>
<feature type="compositionally biased region" description="Basic residues" evidence="21">
    <location>
        <begin position="441"/>
        <end position="466"/>
    </location>
</feature>
<evidence type="ECO:0000256" key="9">
    <source>
        <dbReference type="ARBA" id="ARBA00022729"/>
    </source>
</evidence>
<comment type="caution">
    <text evidence="24">The sequence shown here is derived from an EMBL/GenBank/DDBJ whole genome shotgun (WGS) entry which is preliminary data.</text>
</comment>
<evidence type="ECO:0000256" key="12">
    <source>
        <dbReference type="ARBA" id="ARBA00023136"/>
    </source>
</evidence>
<comment type="catalytic activity">
    <reaction evidence="1">
        <text>Random endo-hydrolysis of N-acetyl-beta-D-glucosaminide (1-&gt;4)-beta-linkages in chitin and chitodextrins.</text>
        <dbReference type="EC" id="3.2.1.14"/>
    </reaction>
</comment>
<evidence type="ECO:0000256" key="4">
    <source>
        <dbReference type="ARBA" id="ARBA00012729"/>
    </source>
</evidence>
<organism evidence="24 25">
    <name type="scientific">Penicillium nalgiovense</name>
    <dbReference type="NCBI Taxonomy" id="60175"/>
    <lineage>
        <taxon>Eukaryota</taxon>
        <taxon>Fungi</taxon>
        <taxon>Dikarya</taxon>
        <taxon>Ascomycota</taxon>
        <taxon>Pezizomycotina</taxon>
        <taxon>Eurotiomycetes</taxon>
        <taxon>Eurotiomycetidae</taxon>
        <taxon>Eurotiales</taxon>
        <taxon>Aspergillaceae</taxon>
        <taxon>Penicillium</taxon>
    </lineage>
</organism>
<dbReference type="InterPro" id="IPR017853">
    <property type="entry name" value="GH"/>
</dbReference>
<sequence length="836" mass="84527">MLFKSLAAVSALSLFASSAVAVDASLKNNVAVYYGQGYNQPRLKHFCEQTTSDIINIGFINQFPKHVGDFPGSNFANQCNGAFFPGTELLSGCHQIWQDIPSCKAAGKTILLSIGGGTATAQSIPDEATAVWFADFLWYSFGPYNPAISSLGWTEELAGLAFPRPFLTSSVDGFDFDIEYNGGVGYAAMINRLRWHFTKSPEQTYYISGAPQCPIPDAQLSNAIANSHFDFIWVQWYNTGGCSAADWVHGTGKFNFDDWVGVIEKSANPNAKLFIGLPASKDAANAGFYLTPKEVKPLVKTYMNKHPKHFGGVMLWEATAGDNNLIDGSTYTEHIKDILYDFAPPPPPPSSSVTPIQSSTATPVPSSTVPPSSSATTSVSSVSSSSVASSSSIASSSSVASSSAPATSGQSSTSSVPSSSVTPGASSPSGEPTPHPSSSRKPTHSSHSHPGHGHGHGSHTHTHTRTHTVPSSTSLVSSNPSSTALVSSATESGPSTSEGVIPTGDSSTSDESTGGSKPTGDNSTGGSKPTGGETTGGSKPTGSDSTTTPTGITATPSITASPSSLAPGTTTTIIVTSYIDICPTGFTTITTTITKTYCPGDSSATATPTGNADITAPTSGPATSTASIPEGWTTTVTVCTQCAATPTTVTLTKPAATTTTEVLSQPTAPSVPEGYTTTVTYCNHCGPTGSTITLTVPAHTATAAIPGAGSGSGSGSSGNGEGSGSGSNPGSGSGSTGEVTVPGAGPVVPSPSSKVIPSNGAGGFHAGRPSSSIAFHPSPSRTAVPAAATTATNTPAAPSSNPEGVSPVYTGAASRSSVTGFFSGVLAVALSMFMML</sequence>
<feature type="compositionally biased region" description="Low complexity" evidence="21">
    <location>
        <begin position="467"/>
        <end position="483"/>
    </location>
</feature>
<keyword evidence="16 20" id="KW-0326">Glycosidase</keyword>
<feature type="region of interest" description="Disordered" evidence="21">
    <location>
        <begin position="705"/>
        <end position="804"/>
    </location>
</feature>
<feature type="compositionally biased region" description="Low complexity" evidence="21">
    <location>
        <begin position="351"/>
        <end position="379"/>
    </location>
</feature>
<dbReference type="GO" id="GO:0098552">
    <property type="term" value="C:side of membrane"/>
    <property type="evidence" value="ECO:0007669"/>
    <property type="project" value="UniProtKB-KW"/>
</dbReference>
<evidence type="ECO:0000256" key="11">
    <source>
        <dbReference type="ARBA" id="ARBA00023024"/>
    </source>
</evidence>
<feature type="chain" id="PRO_5012980636" description="chitinase" evidence="22">
    <location>
        <begin position="22"/>
        <end position="836"/>
    </location>
</feature>
<feature type="compositionally biased region" description="Polar residues" evidence="21">
    <location>
        <begin position="484"/>
        <end position="498"/>
    </location>
</feature>
<keyword evidence="6" id="KW-0964">Secreted</keyword>
<dbReference type="InterPro" id="IPR001579">
    <property type="entry name" value="Glyco_hydro_18_chit_AS"/>
</dbReference>
<dbReference type="Proteomes" id="UP000191691">
    <property type="component" value="Unassembled WGS sequence"/>
</dbReference>
<keyword evidence="14" id="KW-0119">Carbohydrate metabolism</keyword>
<keyword evidence="6" id="KW-0134">Cell wall</keyword>
<dbReference type="FunFam" id="3.20.20.80:FF:000150">
    <property type="entry name" value="Class III chitinase ChiA1"/>
    <property type="match status" value="1"/>
</dbReference>
<feature type="compositionally biased region" description="Low complexity" evidence="21">
    <location>
        <begin position="777"/>
        <end position="802"/>
    </location>
</feature>
<feature type="domain" description="GH18" evidence="23">
    <location>
        <begin position="28"/>
        <end position="342"/>
    </location>
</feature>
<proteinExistence type="inferred from homology"/>
<evidence type="ECO:0000256" key="10">
    <source>
        <dbReference type="ARBA" id="ARBA00022801"/>
    </source>
</evidence>
<evidence type="ECO:0000256" key="7">
    <source>
        <dbReference type="ARBA" id="ARBA00022622"/>
    </source>
</evidence>
<evidence type="ECO:0000256" key="1">
    <source>
        <dbReference type="ARBA" id="ARBA00000822"/>
    </source>
</evidence>
<dbReference type="GO" id="GO:0008061">
    <property type="term" value="F:chitin binding"/>
    <property type="evidence" value="ECO:0007669"/>
    <property type="project" value="UniProtKB-KW"/>
</dbReference>
<comment type="function">
    <text evidence="18">GPI-anchored chitinase involved in the degradation of chitin, a component of the cell walls of fungi and exoskeletal elements of some animals (including worms and arthropods). Required to reshape the cell wall at the sites where cell wall remodeling and/or cell wall maturation actively take place such as sites of conidia formation.</text>
</comment>
<keyword evidence="9 22" id="KW-0732">Signal</keyword>
<keyword evidence="10 20" id="KW-0378">Hydrolase</keyword>
<feature type="region of interest" description="Disordered" evidence="21">
    <location>
        <begin position="340"/>
        <end position="379"/>
    </location>
</feature>
<keyword evidence="15" id="KW-0449">Lipoprotein</keyword>
<evidence type="ECO:0000256" key="17">
    <source>
        <dbReference type="ARBA" id="ARBA00023326"/>
    </source>
</evidence>
<dbReference type="EMBL" id="MOOB01000019">
    <property type="protein sequence ID" value="OQE87646.1"/>
    <property type="molecule type" value="Genomic_DNA"/>
</dbReference>
<evidence type="ECO:0000259" key="23">
    <source>
        <dbReference type="PROSITE" id="PS51910"/>
    </source>
</evidence>
<feature type="compositionally biased region" description="Low complexity" evidence="21">
    <location>
        <begin position="536"/>
        <end position="567"/>
    </location>
</feature>
<evidence type="ECO:0000256" key="15">
    <source>
        <dbReference type="ARBA" id="ARBA00023288"/>
    </source>
</evidence>
<dbReference type="InterPro" id="IPR045321">
    <property type="entry name" value="Cts1-like"/>
</dbReference>
<evidence type="ECO:0000256" key="13">
    <source>
        <dbReference type="ARBA" id="ARBA00023180"/>
    </source>
</evidence>
<feature type="compositionally biased region" description="Low complexity" evidence="21">
    <location>
        <begin position="397"/>
        <end position="440"/>
    </location>
</feature>
<keyword evidence="12" id="KW-0472">Membrane</keyword>
<keyword evidence="17" id="KW-0624">Polysaccharide degradation</keyword>
<evidence type="ECO:0000256" key="16">
    <source>
        <dbReference type="ARBA" id="ARBA00023295"/>
    </source>
</evidence>
<feature type="compositionally biased region" description="Low complexity" evidence="21">
    <location>
        <begin position="503"/>
        <end position="516"/>
    </location>
</feature>
<evidence type="ECO:0000256" key="22">
    <source>
        <dbReference type="SAM" id="SignalP"/>
    </source>
</evidence>
<keyword evidence="25" id="KW-1185">Reference proteome</keyword>
<dbReference type="CDD" id="cd02877">
    <property type="entry name" value="GH18_hevamine_XipI_class_III"/>
    <property type="match status" value="1"/>
</dbReference>
<dbReference type="GO" id="GO:0005576">
    <property type="term" value="C:extracellular region"/>
    <property type="evidence" value="ECO:0007669"/>
    <property type="project" value="TreeGrafter"/>
</dbReference>
<dbReference type="STRING" id="60175.A0A1V6YJK7"/>
<dbReference type="InterPro" id="IPR050542">
    <property type="entry name" value="Glycosyl_Hydrlase18_Chitinase"/>
</dbReference>
<dbReference type="PROSITE" id="PS51910">
    <property type="entry name" value="GH18_2"/>
    <property type="match status" value="1"/>
</dbReference>
<dbReference type="PANTHER" id="PTHR45708:SF47">
    <property type="entry name" value="ENDOCHITINASE A"/>
    <property type="match status" value="1"/>
</dbReference>
<comment type="subcellular location">
    <subcellularLocation>
        <location evidence="3">Cell membrane</location>
        <topology evidence="3">Lipid-anchor</topology>
        <topology evidence="3">GPI-anchor</topology>
    </subcellularLocation>
    <subcellularLocation>
        <location evidence="2">Secreted</location>
        <location evidence="2">Cell wall</location>
    </subcellularLocation>
</comment>
<dbReference type="GO" id="GO:0008843">
    <property type="term" value="F:endochitinase activity"/>
    <property type="evidence" value="ECO:0007669"/>
    <property type="project" value="UniProtKB-EC"/>
</dbReference>
<keyword evidence="11" id="KW-0146">Chitin degradation</keyword>
<dbReference type="PANTHER" id="PTHR45708">
    <property type="entry name" value="ENDOCHITINASE"/>
    <property type="match status" value="1"/>
</dbReference>
<evidence type="ECO:0000256" key="6">
    <source>
        <dbReference type="ARBA" id="ARBA00022512"/>
    </source>
</evidence>
<dbReference type="GO" id="GO:0006032">
    <property type="term" value="P:chitin catabolic process"/>
    <property type="evidence" value="ECO:0007669"/>
    <property type="project" value="UniProtKB-KW"/>
</dbReference>
<feature type="compositionally biased region" description="Low complexity" evidence="21">
    <location>
        <begin position="614"/>
        <end position="628"/>
    </location>
</feature>
<keyword evidence="13" id="KW-0325">Glycoprotein</keyword>
<keyword evidence="5" id="KW-1003">Cell membrane</keyword>
<dbReference type="Gene3D" id="3.20.20.80">
    <property type="entry name" value="Glycosidases"/>
    <property type="match status" value="1"/>
</dbReference>
<dbReference type="AlphaFoldDB" id="A0A1V6YJK7"/>
<feature type="compositionally biased region" description="Low complexity" evidence="21">
    <location>
        <begin position="736"/>
        <end position="758"/>
    </location>
</feature>
<evidence type="ECO:0000256" key="5">
    <source>
        <dbReference type="ARBA" id="ARBA00022475"/>
    </source>
</evidence>
<feature type="region of interest" description="Disordered" evidence="21">
    <location>
        <begin position="604"/>
        <end position="628"/>
    </location>
</feature>